<dbReference type="EMBL" id="AWQU01000079">
    <property type="protein sequence ID" value="KFB07539.1"/>
    <property type="molecule type" value="Genomic_DNA"/>
</dbReference>
<dbReference type="PROSITE" id="PS51257">
    <property type="entry name" value="PROKAR_LIPOPROTEIN"/>
    <property type="match status" value="1"/>
</dbReference>
<evidence type="ECO:0000256" key="1">
    <source>
        <dbReference type="ARBA" id="ARBA00022475"/>
    </source>
</evidence>
<dbReference type="PRINTS" id="PR00840">
    <property type="entry name" value="Y06768FAMILY"/>
</dbReference>
<evidence type="ECO:0000313" key="3">
    <source>
        <dbReference type="EMBL" id="KFB07539.1"/>
    </source>
</evidence>
<dbReference type="InterPro" id="IPR009003">
    <property type="entry name" value="Peptidase_S1_PA"/>
</dbReference>
<comment type="caution">
    <text evidence="3">The sequence shown here is derived from an EMBL/GenBank/DDBJ whole genome shotgun (WGS) entry which is preliminary data.</text>
</comment>
<name>A0A084U3K3_MALIO</name>
<accession>A0A084U3K3</accession>
<dbReference type="Proteomes" id="UP000028523">
    <property type="component" value="Unassembled WGS sequence"/>
</dbReference>
<dbReference type="InterPro" id="IPR022381">
    <property type="entry name" value="Uncharacterised_MG067"/>
</dbReference>
<dbReference type="InterPro" id="IPR022382">
    <property type="entry name" value="Mycoplasma_peptidase_DUF31"/>
</dbReference>
<organism evidence="3 4">
    <name type="scientific">Malacoplasma iowae DK-CPA</name>
    <dbReference type="NCBI Taxonomy" id="1394179"/>
    <lineage>
        <taxon>Bacteria</taxon>
        <taxon>Bacillati</taxon>
        <taxon>Mycoplasmatota</taxon>
        <taxon>Mycoplasmoidales</taxon>
        <taxon>Mycoplasmoidaceae</taxon>
        <taxon>Malacoplasma</taxon>
    </lineage>
</organism>
<proteinExistence type="predicted"/>
<sequence length="447" mass="51029">MKFNILCKICSVPLLFGSTFVFTSCFYGNYVIENYSSFDSPEIFDYKKNSEHLKYISERSFSLRFKTRSSNGESFVNGTSWIISKDKRANHVYYLATNLHVAAIVNNSGKSFKRALFDKNNNTIKVSNDKEATLVGMDVGIIWDRNLTPGTSLATQTQDTKLKYIENINNTYYNSNFNVSPALIPNQDFSVVYSANTTFKSFDVLDPTKTRYDSSYVLNPTSDFAVLRVDFSKFYNQPYNYKYSSLLANMLSNYNYSPTKIADTVVEGEKLYIGGFPADTHQDNGSYIPRWSGIEIDSGWKIKEGHKNYYPLSNLPHHGYKNYRPSDLPEINFIGVGKDDINNPDKNEFNENIYYSQKNVAVQGCVKNINLLGGSSGSMVINSKNEVVGIYWGGYQTIYNFNGTFDFINVNQNVLDIIKKNNNGITINQWEYKYNLYEEFKKSVGII</sequence>
<dbReference type="GeneID" id="96867015"/>
<reference evidence="3 4" key="1">
    <citation type="journal article" date="2014" name="PLoS ONE">
        <title>Reduction of Hydrogen Peroxide Accumulation and Toxicity by a Catalase from Mycoplasma iowae.</title>
        <authorList>
            <person name="Pritchard R.E."/>
            <person name="Prassinos A.J."/>
            <person name="Osborne J.D."/>
            <person name="Raviv Z."/>
            <person name="Balish M.F."/>
        </authorList>
    </citation>
    <scope>NUCLEOTIDE SEQUENCE [LARGE SCALE GENOMIC DNA]</scope>
    <source>
        <strain evidence="3 4">DK-CPA</strain>
    </source>
</reference>
<evidence type="ECO:0000313" key="4">
    <source>
        <dbReference type="Proteomes" id="UP000028523"/>
    </source>
</evidence>
<keyword evidence="1" id="KW-0472">Membrane</keyword>
<dbReference type="RefSeq" id="WP_004024858.1">
    <property type="nucleotide sequence ID" value="NZ_AWQU01000079.1"/>
</dbReference>
<dbReference type="Gene3D" id="2.40.10.10">
    <property type="entry name" value="Trypsin-like serine proteases"/>
    <property type="match status" value="1"/>
</dbReference>
<keyword evidence="4" id="KW-1185">Reference proteome</keyword>
<gene>
    <name evidence="3" type="ORF">P271_381</name>
</gene>
<evidence type="ECO:0000259" key="2">
    <source>
        <dbReference type="Pfam" id="PF01732"/>
    </source>
</evidence>
<dbReference type="Pfam" id="PF01732">
    <property type="entry name" value="Mycop_pep_DUF31"/>
    <property type="match status" value="1"/>
</dbReference>
<keyword evidence="1" id="KW-1003">Cell membrane</keyword>
<dbReference type="AlphaFoldDB" id="A0A084U3K3"/>
<feature type="domain" description="DUF31" evidence="2">
    <location>
        <begin position="51"/>
        <end position="393"/>
    </location>
</feature>
<dbReference type="InterPro" id="IPR043504">
    <property type="entry name" value="Peptidase_S1_PA_chymotrypsin"/>
</dbReference>
<dbReference type="SUPFAM" id="SSF50494">
    <property type="entry name" value="Trypsin-like serine proteases"/>
    <property type="match status" value="1"/>
</dbReference>
<protein>
    <submittedName>
        <fullName evidence="3">Putative peptidase, DUF31 superfamily</fullName>
    </submittedName>
</protein>